<proteinExistence type="predicted"/>
<comment type="caution">
    <text evidence="2">The sequence shown here is derived from an EMBL/GenBank/DDBJ whole genome shotgun (WGS) entry which is preliminary data.</text>
</comment>
<protein>
    <submittedName>
        <fullName evidence="2">Uncharacterized protein</fullName>
    </submittedName>
</protein>
<sequence>MWMIMLPFLLLPTIGGAIGGLLAFDWRIAIAAIAGGLGMLFLPFIGYDFDVLVALSAGIAVGAFIGLLLIVWQGTPYRWARMTWGLLGTFTLHVTLVVWNLGS</sequence>
<organism evidence="2 3">
    <name type="scientific">Pseudaestuariivita atlantica</name>
    <dbReference type="NCBI Taxonomy" id="1317121"/>
    <lineage>
        <taxon>Bacteria</taxon>
        <taxon>Pseudomonadati</taxon>
        <taxon>Pseudomonadota</taxon>
        <taxon>Alphaproteobacteria</taxon>
        <taxon>Rhodobacterales</taxon>
        <taxon>Paracoccaceae</taxon>
        <taxon>Pseudaestuariivita</taxon>
    </lineage>
</organism>
<keyword evidence="1" id="KW-0472">Membrane</keyword>
<dbReference type="AlphaFoldDB" id="A0A0L1JQ07"/>
<evidence type="ECO:0000256" key="1">
    <source>
        <dbReference type="SAM" id="Phobius"/>
    </source>
</evidence>
<feature type="transmembrane region" description="Helical" evidence="1">
    <location>
        <begin position="52"/>
        <end position="72"/>
    </location>
</feature>
<dbReference type="Proteomes" id="UP000036938">
    <property type="component" value="Unassembled WGS sequence"/>
</dbReference>
<dbReference type="STRING" id="1317121.ATO11_11870"/>
<dbReference type="EMBL" id="AQQZ01000004">
    <property type="protein sequence ID" value="KNG93854.1"/>
    <property type="molecule type" value="Genomic_DNA"/>
</dbReference>
<keyword evidence="1" id="KW-1133">Transmembrane helix</keyword>
<gene>
    <name evidence="2" type="ORF">ATO11_11870</name>
</gene>
<evidence type="ECO:0000313" key="2">
    <source>
        <dbReference type="EMBL" id="KNG93854.1"/>
    </source>
</evidence>
<feature type="transmembrane region" description="Helical" evidence="1">
    <location>
        <begin position="26"/>
        <end position="45"/>
    </location>
</feature>
<keyword evidence="1" id="KW-0812">Transmembrane</keyword>
<name>A0A0L1JQ07_9RHOB</name>
<keyword evidence="3" id="KW-1185">Reference proteome</keyword>
<reference evidence="2 3" key="1">
    <citation type="journal article" date="2015" name="Int. J. Syst. Evol. Microbiol.">
        <title>Aestuariivita atlantica sp. nov., isolated from deep sea sediment of the Atlantic Ocean.</title>
        <authorList>
            <person name="Li G."/>
            <person name="Lai Q."/>
            <person name="Du Y."/>
            <person name="Liu X."/>
            <person name="Sun F."/>
            <person name="Shao Z."/>
        </authorList>
    </citation>
    <scope>NUCLEOTIDE SEQUENCE [LARGE SCALE GENOMIC DNA]</scope>
    <source>
        <strain evidence="2 3">22II-S11-z3</strain>
    </source>
</reference>
<evidence type="ECO:0000313" key="3">
    <source>
        <dbReference type="Proteomes" id="UP000036938"/>
    </source>
</evidence>
<feature type="transmembrane region" description="Helical" evidence="1">
    <location>
        <begin position="84"/>
        <end position="102"/>
    </location>
</feature>
<accession>A0A0L1JQ07</accession>